<keyword evidence="4" id="KW-0813">Transport</keyword>
<evidence type="ECO:0000256" key="5">
    <source>
        <dbReference type="ARBA" id="ARBA00022574"/>
    </source>
</evidence>
<dbReference type="GO" id="GO:1904263">
    <property type="term" value="P:positive regulation of TORC1 signaling"/>
    <property type="evidence" value="ECO:0007669"/>
    <property type="project" value="TreeGrafter"/>
</dbReference>
<dbReference type="PROSITE" id="PS50082">
    <property type="entry name" value="WD_REPEATS_2"/>
    <property type="match status" value="1"/>
</dbReference>
<organism evidence="11 12">
    <name type="scientific">Portunus trituberculatus</name>
    <name type="common">Swimming crab</name>
    <name type="synonym">Neptunus trituberculatus</name>
    <dbReference type="NCBI Taxonomy" id="210409"/>
    <lineage>
        <taxon>Eukaryota</taxon>
        <taxon>Metazoa</taxon>
        <taxon>Ecdysozoa</taxon>
        <taxon>Arthropoda</taxon>
        <taxon>Crustacea</taxon>
        <taxon>Multicrustacea</taxon>
        <taxon>Malacostraca</taxon>
        <taxon>Eumalacostraca</taxon>
        <taxon>Eucarida</taxon>
        <taxon>Decapoda</taxon>
        <taxon>Pleocyemata</taxon>
        <taxon>Brachyura</taxon>
        <taxon>Eubrachyura</taxon>
        <taxon>Portunoidea</taxon>
        <taxon>Portunidae</taxon>
        <taxon>Portuninae</taxon>
        <taxon>Portunus</taxon>
    </lineage>
</organism>
<feature type="repeat" description="WD" evidence="10">
    <location>
        <begin position="246"/>
        <end position="278"/>
    </location>
</feature>
<dbReference type="PROSITE" id="PS50294">
    <property type="entry name" value="WD_REPEATS_REGION"/>
    <property type="match status" value="1"/>
</dbReference>
<keyword evidence="12" id="KW-1185">Reference proteome</keyword>
<dbReference type="GO" id="GO:0031080">
    <property type="term" value="C:nuclear pore outer ring"/>
    <property type="evidence" value="ECO:0007669"/>
    <property type="project" value="TreeGrafter"/>
</dbReference>
<dbReference type="OrthoDB" id="364224at2759"/>
<proteinExistence type="inferred from homology"/>
<dbReference type="Pfam" id="PF00400">
    <property type="entry name" value="WD40"/>
    <property type="match status" value="3"/>
</dbReference>
<comment type="subcellular location">
    <subcellularLocation>
        <location evidence="2">Lysosome</location>
    </subcellularLocation>
    <subcellularLocation>
        <location evidence="1">Nucleus envelope</location>
    </subcellularLocation>
</comment>
<evidence type="ECO:0000313" key="11">
    <source>
        <dbReference type="EMBL" id="MPC28089.1"/>
    </source>
</evidence>
<dbReference type="AlphaFoldDB" id="A0A5B7E3T5"/>
<evidence type="ECO:0000256" key="6">
    <source>
        <dbReference type="ARBA" id="ARBA00022737"/>
    </source>
</evidence>
<accession>A0A5B7E3T5</accession>
<keyword evidence="8" id="KW-0458">Lysosome</keyword>
<gene>
    <name evidence="11" type="primary">SEH1L</name>
    <name evidence="11" type="ORF">E2C01_021283</name>
</gene>
<keyword evidence="9" id="KW-0539">Nucleus</keyword>
<evidence type="ECO:0000313" key="12">
    <source>
        <dbReference type="Proteomes" id="UP000324222"/>
    </source>
</evidence>
<evidence type="ECO:0000256" key="10">
    <source>
        <dbReference type="PROSITE-ProRule" id="PRU00221"/>
    </source>
</evidence>
<evidence type="ECO:0000256" key="1">
    <source>
        <dbReference type="ARBA" id="ARBA00004259"/>
    </source>
</evidence>
<dbReference type="InterPro" id="IPR036322">
    <property type="entry name" value="WD40_repeat_dom_sf"/>
</dbReference>
<dbReference type="InterPro" id="IPR015943">
    <property type="entry name" value="WD40/YVTN_repeat-like_dom_sf"/>
</dbReference>
<name>A0A5B7E3T5_PORTR</name>
<dbReference type="PANTHER" id="PTHR11024">
    <property type="entry name" value="NUCLEAR PORE COMPLEX PROTEIN SEC13 / SEH1 FAMILY MEMBER"/>
    <property type="match status" value="1"/>
</dbReference>
<evidence type="ECO:0000256" key="9">
    <source>
        <dbReference type="ARBA" id="ARBA00023242"/>
    </source>
</evidence>
<dbReference type="GO" id="GO:0035859">
    <property type="term" value="C:Seh1-associated complex"/>
    <property type="evidence" value="ECO:0007669"/>
    <property type="project" value="TreeGrafter"/>
</dbReference>
<dbReference type="Proteomes" id="UP000324222">
    <property type="component" value="Unassembled WGS sequence"/>
</dbReference>
<dbReference type="SMART" id="SM00320">
    <property type="entry name" value="WD40"/>
    <property type="match status" value="3"/>
</dbReference>
<dbReference type="GO" id="GO:0015031">
    <property type="term" value="P:protein transport"/>
    <property type="evidence" value="ECO:0007669"/>
    <property type="project" value="UniProtKB-KW"/>
</dbReference>
<dbReference type="Gene3D" id="2.130.10.10">
    <property type="entry name" value="YVTN repeat-like/Quinoprotein amine dehydrogenase"/>
    <property type="match status" value="2"/>
</dbReference>
<sequence>MFVAKSLNAEHKDLIHDVAFDFYGRRMATCSSDQSVKFLTKMFENFQIWDLNEDREWVCTASWKTHCGSVWKVTWAHPEFGQIIATCSFDRTAAIWEESDGEICFLYGQVRIYEAPDVMNLNQWSPQYEINCKLQCSCISWNPSPSRLHAPLIAVGSDDPNTSSGPKVFIYEFSANTHKWNRVDSLVSISDPVHDLAFAPNLGRSYHLLGIATKDVRVVTLRPVKQESAQSQGSSMSFEVRQAGQFDDHNSTVWRVCWNATGTILASSGDDGCVRLWKGNDRCKSFTNEQRATKTHISSSTQERCYLWGFLLD</sequence>
<dbReference type="GO" id="GO:0034198">
    <property type="term" value="P:cellular response to amino acid starvation"/>
    <property type="evidence" value="ECO:0007669"/>
    <property type="project" value="TreeGrafter"/>
</dbReference>
<evidence type="ECO:0000256" key="2">
    <source>
        <dbReference type="ARBA" id="ARBA00004371"/>
    </source>
</evidence>
<evidence type="ECO:0000256" key="4">
    <source>
        <dbReference type="ARBA" id="ARBA00022448"/>
    </source>
</evidence>
<dbReference type="GO" id="GO:0005198">
    <property type="term" value="F:structural molecule activity"/>
    <property type="evidence" value="ECO:0007669"/>
    <property type="project" value="InterPro"/>
</dbReference>
<evidence type="ECO:0000256" key="7">
    <source>
        <dbReference type="ARBA" id="ARBA00022927"/>
    </source>
</evidence>
<dbReference type="InterPro" id="IPR037363">
    <property type="entry name" value="Sec13/Seh1_fam"/>
</dbReference>
<dbReference type="GO" id="GO:0005764">
    <property type="term" value="C:lysosome"/>
    <property type="evidence" value="ECO:0007669"/>
    <property type="project" value="UniProtKB-SubCell"/>
</dbReference>
<dbReference type="InterPro" id="IPR001680">
    <property type="entry name" value="WD40_rpt"/>
</dbReference>
<dbReference type="PANTHER" id="PTHR11024:SF3">
    <property type="entry name" value="NUCLEOPORIN SEH1"/>
    <property type="match status" value="1"/>
</dbReference>
<evidence type="ECO:0000256" key="3">
    <source>
        <dbReference type="ARBA" id="ARBA00010102"/>
    </source>
</evidence>
<keyword evidence="7" id="KW-0653">Protein transport</keyword>
<keyword evidence="5 10" id="KW-0853">WD repeat</keyword>
<reference evidence="11 12" key="1">
    <citation type="submission" date="2019-05" db="EMBL/GenBank/DDBJ databases">
        <title>Another draft genome of Portunus trituberculatus and its Hox gene families provides insights of decapod evolution.</title>
        <authorList>
            <person name="Jeong J.-H."/>
            <person name="Song I."/>
            <person name="Kim S."/>
            <person name="Choi T."/>
            <person name="Kim D."/>
            <person name="Ryu S."/>
            <person name="Kim W."/>
        </authorList>
    </citation>
    <scope>NUCLEOTIDE SEQUENCE [LARGE SCALE GENOMIC DNA]</scope>
    <source>
        <tissue evidence="11">Muscle</tissue>
    </source>
</reference>
<protein>
    <submittedName>
        <fullName evidence="11">Nucleoporin SEH1</fullName>
    </submittedName>
</protein>
<dbReference type="EMBL" id="VSRR010001853">
    <property type="protein sequence ID" value="MPC28089.1"/>
    <property type="molecule type" value="Genomic_DNA"/>
</dbReference>
<keyword evidence="6" id="KW-0677">Repeat</keyword>
<comment type="caution">
    <text evidence="11">The sequence shown here is derived from an EMBL/GenBank/DDBJ whole genome shotgun (WGS) entry which is preliminary data.</text>
</comment>
<dbReference type="SUPFAM" id="SSF50978">
    <property type="entry name" value="WD40 repeat-like"/>
    <property type="match status" value="1"/>
</dbReference>
<comment type="similarity">
    <text evidence="3">Belongs to the WD repeat SEC13 family.</text>
</comment>
<evidence type="ECO:0000256" key="8">
    <source>
        <dbReference type="ARBA" id="ARBA00023228"/>
    </source>
</evidence>